<dbReference type="GO" id="GO:0008092">
    <property type="term" value="F:cytoskeletal protein binding"/>
    <property type="evidence" value="ECO:0007669"/>
    <property type="project" value="InterPro"/>
</dbReference>
<dbReference type="GO" id="GO:0030674">
    <property type="term" value="F:protein-macromolecule adaptor activity"/>
    <property type="evidence" value="ECO:0007669"/>
    <property type="project" value="InterPro"/>
</dbReference>
<evidence type="ECO:0008006" key="6">
    <source>
        <dbReference type="Google" id="ProtNLM"/>
    </source>
</evidence>
<dbReference type="RefSeq" id="WP_184205001.1">
    <property type="nucleotide sequence ID" value="NZ_JACHIF010000001.1"/>
</dbReference>
<dbReference type="InterPro" id="IPR011444">
    <property type="entry name" value="DUF1549"/>
</dbReference>
<dbReference type="Proteomes" id="UP000534294">
    <property type="component" value="Unassembled WGS sequence"/>
</dbReference>
<sequence length="711" mass="79924">MKSALTHLPVWARRSPLRHWLLIASLSSSLAVAEVRMWTDVSGRKVEAELVMMQGEFVYLKTQDGKTHPFPLTRLSADDIALARRLTPPAPSGVAAARPVNLTLEQAAERLDRVVEAHLKAKGIKPNPPLNDEQFVRRLYLQTVGRIPKYEEAMAFIADKDRNKRAKLTDQLLTSPGHTSHLFNYYADMLRLKTRVSEYISGAAYNRWVKQAVAENKPYDVMVREMMTASGNTQTNPAAGYLLRDSGMLLDNLSVTSQVFLGTDISCAQCHDHPFDDWTQKQFYHLAAYFGSTRSAPDYGMLKQGLADRGLAWRDNLTLVAEADKFQPIDPLVKPAVQRFLHASAHHITENPKSVMKLPHDYQYKDGTPGEVVEPKVLFGNAPDLTKFDNRRAAFAHWLTADDNPRFAITVANRLWKRAFGRAVVEPVTDVNDLSTAAIPGLVQLLGEEMKRLRYDIREFERLLYRTRAWQRESSLVSIAPGASYDFPGPLLRRLTAEQIWDSVLTLILEDPDYFNGQRDYTEWEKLYSMDRGTVTGKELTERYAKLVELSSKDGGLFGWPREDESMRPSGSPLYIDPRIKAWRLYGDVLVRASEITQPTGGGHLLRNLGQSDRELVDASVMTGSVPISLALMNGRGSQVITKPGSRLMNVVDQHKADGPKVEAVFLSILSRLPSPDERSAAYKTIRQGGKNGFADVAWALLNTREFLFVQ</sequence>
<comment type="caution">
    <text evidence="4">The sequence shown here is derived from an EMBL/GenBank/DDBJ whole genome shotgun (WGS) entry which is preliminary data.</text>
</comment>
<evidence type="ECO:0000313" key="5">
    <source>
        <dbReference type="Proteomes" id="UP000534294"/>
    </source>
</evidence>
<dbReference type="GO" id="GO:0043130">
    <property type="term" value="F:ubiquitin binding"/>
    <property type="evidence" value="ECO:0007669"/>
    <property type="project" value="InterPro"/>
</dbReference>
<dbReference type="AlphaFoldDB" id="A0A7W7YHH6"/>
<dbReference type="Gene3D" id="2.30.30.700">
    <property type="entry name" value="SLA1 homology domain 1"/>
    <property type="match status" value="1"/>
</dbReference>
<dbReference type="GO" id="GO:0042802">
    <property type="term" value="F:identical protein binding"/>
    <property type="evidence" value="ECO:0007669"/>
    <property type="project" value="InterPro"/>
</dbReference>
<dbReference type="PANTHER" id="PTHR35889:SF3">
    <property type="entry name" value="F-BOX DOMAIN-CONTAINING PROTEIN"/>
    <property type="match status" value="1"/>
</dbReference>
<evidence type="ECO:0000313" key="4">
    <source>
        <dbReference type="EMBL" id="MBB5036296.1"/>
    </source>
</evidence>
<dbReference type="PANTHER" id="PTHR35889">
    <property type="entry name" value="CYCLOINULO-OLIGOSACCHARIDE FRUCTANOTRANSFERASE-RELATED"/>
    <property type="match status" value="1"/>
</dbReference>
<dbReference type="EMBL" id="JACHIF010000001">
    <property type="protein sequence ID" value="MBB5036296.1"/>
    <property type="molecule type" value="Genomic_DNA"/>
</dbReference>
<accession>A0A7W7YHH6</accession>
<dbReference type="Pfam" id="PF03983">
    <property type="entry name" value="SHD1"/>
    <property type="match status" value="1"/>
</dbReference>
<feature type="domain" description="SLA1 homology" evidence="1">
    <location>
        <begin position="32"/>
        <end position="87"/>
    </location>
</feature>
<evidence type="ECO:0000259" key="2">
    <source>
        <dbReference type="Pfam" id="PF07583"/>
    </source>
</evidence>
<dbReference type="Pfam" id="PF07583">
    <property type="entry name" value="PSCyt2"/>
    <property type="match status" value="1"/>
</dbReference>
<dbReference type="InterPro" id="IPR007131">
    <property type="entry name" value="SHD1"/>
</dbReference>
<reference evidence="4 5" key="1">
    <citation type="submission" date="2020-08" db="EMBL/GenBank/DDBJ databases">
        <title>Genomic Encyclopedia of Type Strains, Phase IV (KMG-IV): sequencing the most valuable type-strain genomes for metagenomic binning, comparative biology and taxonomic classification.</title>
        <authorList>
            <person name="Goeker M."/>
        </authorList>
    </citation>
    <scope>NUCLEOTIDE SEQUENCE [LARGE SCALE GENOMIC DNA]</scope>
    <source>
        <strain evidence="4 5">DSM 12251</strain>
    </source>
</reference>
<keyword evidence="5" id="KW-1185">Reference proteome</keyword>
<feature type="domain" description="DUF1553" evidence="3">
    <location>
        <begin position="391"/>
        <end position="683"/>
    </location>
</feature>
<dbReference type="Pfam" id="PF07587">
    <property type="entry name" value="PSD1"/>
    <property type="match status" value="1"/>
</dbReference>
<protein>
    <recommendedName>
        <fullName evidence="6">DUF1549 domain-containing protein</fullName>
    </recommendedName>
</protein>
<dbReference type="InterPro" id="IPR022655">
    <property type="entry name" value="DUF1553"/>
</dbReference>
<evidence type="ECO:0000259" key="3">
    <source>
        <dbReference type="Pfam" id="PF07587"/>
    </source>
</evidence>
<evidence type="ECO:0000259" key="1">
    <source>
        <dbReference type="Pfam" id="PF03983"/>
    </source>
</evidence>
<gene>
    <name evidence="4" type="ORF">HNQ64_000530</name>
</gene>
<feature type="domain" description="DUF1549" evidence="2">
    <location>
        <begin position="111"/>
        <end position="294"/>
    </location>
</feature>
<proteinExistence type="predicted"/>
<name>A0A7W7YHH6_9BACT</name>
<organism evidence="4 5">
    <name type="scientific">Prosthecobacter dejongeii</name>
    <dbReference type="NCBI Taxonomy" id="48465"/>
    <lineage>
        <taxon>Bacteria</taxon>
        <taxon>Pseudomonadati</taxon>
        <taxon>Verrucomicrobiota</taxon>
        <taxon>Verrucomicrobiia</taxon>
        <taxon>Verrucomicrobiales</taxon>
        <taxon>Verrucomicrobiaceae</taxon>
        <taxon>Prosthecobacter</taxon>
    </lineage>
</organism>